<keyword evidence="7" id="KW-0808">Transferase</keyword>
<dbReference type="GO" id="GO:0009097">
    <property type="term" value="P:isoleucine biosynthetic process"/>
    <property type="evidence" value="ECO:0007669"/>
    <property type="project" value="UniProtKB-UniRule"/>
</dbReference>
<dbReference type="EMBL" id="CAJMWW010000091">
    <property type="protein sequence ID" value="CAE6438502.1"/>
    <property type="molecule type" value="Genomic_DNA"/>
</dbReference>
<dbReference type="NCBIfam" id="NF006674">
    <property type="entry name" value="PRK09224.1"/>
    <property type="match status" value="1"/>
</dbReference>
<dbReference type="InterPro" id="IPR050147">
    <property type="entry name" value="Ser/Thr_Dehydratase"/>
</dbReference>
<dbReference type="Gene3D" id="3.40.1020.10">
    <property type="entry name" value="Biosynthetic Threonine Deaminase, Domain 3"/>
    <property type="match status" value="1"/>
</dbReference>
<dbReference type="InterPro" id="IPR018936">
    <property type="entry name" value="PI3/4_kinase_CS"/>
</dbReference>
<dbReference type="GO" id="GO:0004794">
    <property type="term" value="F:threonine deaminase activity"/>
    <property type="evidence" value="ECO:0007669"/>
    <property type="project" value="UniProtKB-UniRule"/>
</dbReference>
<dbReference type="NCBIfam" id="TIGR01124">
    <property type="entry name" value="ilvA_2Cterm"/>
    <property type="match status" value="1"/>
</dbReference>
<proteinExistence type="inferred from homology"/>
<feature type="region of interest" description="Disordered" evidence="14">
    <location>
        <begin position="1330"/>
        <end position="1362"/>
    </location>
</feature>
<evidence type="ECO:0000256" key="2">
    <source>
        <dbReference type="ARBA" id="ARBA00001933"/>
    </source>
</evidence>
<evidence type="ECO:0000256" key="1">
    <source>
        <dbReference type="ARBA" id="ARBA00001274"/>
    </source>
</evidence>
<dbReference type="InterPro" id="IPR005787">
    <property type="entry name" value="Thr_deHydtase_biosynth"/>
</dbReference>
<keyword evidence="9" id="KW-0418">Kinase</keyword>
<dbReference type="Pfam" id="PF00291">
    <property type="entry name" value="PALP"/>
    <property type="match status" value="1"/>
</dbReference>
<dbReference type="GO" id="GO:0003941">
    <property type="term" value="F:L-serine ammonia-lyase activity"/>
    <property type="evidence" value="ECO:0007669"/>
    <property type="project" value="TreeGrafter"/>
</dbReference>
<keyword evidence="11 13" id="KW-0456">Lyase</keyword>
<dbReference type="GO" id="GO:0006567">
    <property type="term" value="P:L-threonine catabolic process"/>
    <property type="evidence" value="ECO:0007669"/>
    <property type="project" value="TreeGrafter"/>
</dbReference>
<dbReference type="InterPro" id="IPR000403">
    <property type="entry name" value="PI3/4_kinase_cat_dom"/>
</dbReference>
<feature type="region of interest" description="Disordered" evidence="14">
    <location>
        <begin position="1140"/>
        <end position="1168"/>
    </location>
</feature>
<keyword evidence="8" id="KW-0677">Repeat</keyword>
<evidence type="ECO:0000256" key="10">
    <source>
        <dbReference type="ARBA" id="ARBA00022898"/>
    </source>
</evidence>
<comment type="cofactor">
    <cofactor evidence="2 13">
        <name>pyridoxal 5'-phosphate</name>
        <dbReference type="ChEBI" id="CHEBI:597326"/>
    </cofactor>
</comment>
<feature type="region of interest" description="Disordered" evidence="14">
    <location>
        <begin position="615"/>
        <end position="641"/>
    </location>
</feature>
<dbReference type="CDD" id="cd04906">
    <property type="entry name" value="ACT_ThrD-I_1"/>
    <property type="match status" value="1"/>
</dbReference>
<dbReference type="GO" id="GO:0006565">
    <property type="term" value="P:L-serine catabolic process"/>
    <property type="evidence" value="ECO:0007669"/>
    <property type="project" value="TreeGrafter"/>
</dbReference>
<dbReference type="SUPFAM" id="SSF53686">
    <property type="entry name" value="Tryptophan synthase beta subunit-like PLP-dependent enzymes"/>
    <property type="match status" value="1"/>
</dbReference>
<dbReference type="EC" id="4.3.1.19" evidence="13"/>
<comment type="similarity">
    <text evidence="4 13">Belongs to the serine/threonine dehydratase family.</text>
</comment>
<evidence type="ECO:0000256" key="14">
    <source>
        <dbReference type="SAM" id="MobiDB-lite"/>
    </source>
</evidence>
<keyword evidence="12 13" id="KW-0100">Branched-chain amino acid biosynthesis</keyword>
<dbReference type="GO" id="GO:0030170">
    <property type="term" value="F:pyridoxal phosphate binding"/>
    <property type="evidence" value="ECO:0007669"/>
    <property type="project" value="InterPro"/>
</dbReference>
<dbReference type="PROSITE" id="PS50290">
    <property type="entry name" value="PI3_4_KINASE_3"/>
    <property type="match status" value="1"/>
</dbReference>
<sequence>MALWRFPVTCPAHPRNGRSKKSDSICICAGGTVRKLDIFASLFIPKARSSKKSNPISEKPMPATLEYSSAAPDPIDGPSTYARLPKHMLLPNQRPDYLRLILTARVYEIVKETPLVRAVGLSARLGNDIYLKREDMHDVFSFKIRGAYNFMASLSEDERWKGVITCSAGNHAQGVALAGASLGIPCTIVMPLGTPGIKVRNVERLGGKAVLHGTDFDEAKAECARLAAQHGLVFVPPYDDPLVIAGQGTVGMEILKQIPNPSDLDAIFAAVGGGGLCSGICEYVKRIGPPGVRVVGVETKDGDAMERSLAAGERVTLSEVGPFSDGTAVKIVGEEPFRICKELLDGVVKADTDEICAAIKDIFEETRSVTEPAGALALAGLKRHIIDNNLVGAQKRFVAVVSGANMNFDRLRFVAERAELGEGREALLSVEVDEKPGSFIALHSIIHPRAITEFMYRYSAPTGFPISAPNGAILSRAHIFLSFRLQAGTPPARQLEIKKLLDEMKAEGMKGTDISDDELAKGHVRYMIGGSSAVQDERLFRFEFPERPGALRKFLLELRSGWNISLFNYRNNGADLARILAGIQVPPNEYAEFEQFLTKLVRLMPSHAGYQPIAGDEEADISRPSLDSQDGSVTGRRRRGPSVDLKGLDTAFKRWTETIAQKVKINRKKRLETQPEKREVAFSVFQPTQGRSPPPPMRTLDHKPPITHEEFERIVQLIRAAIYEGIHPKMISKGSSGSYYARVRDPETGQIKTVGPYSMRNPKFQKWVHRTFFWWIGFGRSCLIPNLSYISEAGASLLDTRLNLHIVPHTELASFASPAFFYDWIDRNAAKKGKALPEKIGSLQLFAHGFTDASDFLRKHPWPGRSIADTWNEDDHRQGRHSKRCFNALGVLCGKAGGDYDDYDDGVDYEQNPHATEIPTRTGGNFVWTLALQQSFREELEKLIILDYLMRNTDRGLDNFMIKYCEGTHEKQIVDTAPTRLPMMSELKNSGASSSHVPASVPGVESAVSQYSRPHIHIAAIDNSLSFPHHHPKGWRSYTYGWLFLPVSLIGRPFSEKTRNHFLPLLSSPEWWAETTFQLKKLFALDPDFNERMFDRQMAVLKGQGWNIVQSLKRDEEGPLELTRRIKVLVWDDEVEVMNEATDTDDGGAIPPATRPSPKSPRSPIASPIRQVISPLSFAIPRRQRSRSISDFPPPRPRAPIPLTQAIGASNGATSGVAMLAQLEKLDKVSGGQDDALAAEESGVVSTDVFTDEAPSDNNADTVPSRPGPSRISPVPEHDESETAFPPPPPRVASDPIIHEELDGEDDELNPMFNSVTSLGDNTPIPPSMTRSATAAQAPRPSLEYRRWPSFGGGAGKRGQKLSLDTATATDVVSGKTRTVIHERLQTVDSKAFFQNW</sequence>
<comment type="catalytic activity">
    <reaction evidence="1 13">
        <text>L-threonine = 2-oxobutanoate + NH4(+)</text>
        <dbReference type="Rhea" id="RHEA:22108"/>
        <dbReference type="ChEBI" id="CHEBI:16763"/>
        <dbReference type="ChEBI" id="CHEBI:28938"/>
        <dbReference type="ChEBI" id="CHEBI:57926"/>
        <dbReference type="EC" id="4.3.1.19"/>
    </reaction>
</comment>
<organism evidence="17 18">
    <name type="scientific">Rhizoctonia solani</name>
    <dbReference type="NCBI Taxonomy" id="456999"/>
    <lineage>
        <taxon>Eukaryota</taxon>
        <taxon>Fungi</taxon>
        <taxon>Dikarya</taxon>
        <taxon>Basidiomycota</taxon>
        <taxon>Agaricomycotina</taxon>
        <taxon>Agaricomycetes</taxon>
        <taxon>Cantharellales</taxon>
        <taxon>Ceratobasidiaceae</taxon>
        <taxon>Rhizoctonia</taxon>
    </lineage>
</organism>
<evidence type="ECO:0000256" key="9">
    <source>
        <dbReference type="ARBA" id="ARBA00022777"/>
    </source>
</evidence>
<keyword evidence="6 13" id="KW-0412">Isoleucine biosynthesis</keyword>
<dbReference type="InterPro" id="IPR000634">
    <property type="entry name" value="Ser/Thr_deHydtase_PyrdxlP-BS"/>
</dbReference>
<dbReference type="PROSITE" id="PS00916">
    <property type="entry name" value="PI3_4_KINASE_2"/>
    <property type="match status" value="1"/>
</dbReference>
<dbReference type="GO" id="GO:0016301">
    <property type="term" value="F:kinase activity"/>
    <property type="evidence" value="ECO:0007669"/>
    <property type="project" value="UniProtKB-KW"/>
</dbReference>
<dbReference type="CDD" id="cd01562">
    <property type="entry name" value="Thr-dehyd"/>
    <property type="match status" value="1"/>
</dbReference>
<dbReference type="Gene3D" id="3.40.50.1100">
    <property type="match status" value="2"/>
</dbReference>
<dbReference type="PANTHER" id="PTHR48078:SF11">
    <property type="entry name" value="THREONINE DEHYDRATASE, MITOCHONDRIAL"/>
    <property type="match status" value="1"/>
</dbReference>
<comment type="pathway">
    <text evidence="3 13">Amino-acid biosynthesis; L-isoleucine biosynthesis; 2-oxobutanoate from L-threonine: step 1/1.</text>
</comment>
<dbReference type="Pfam" id="PF00585">
    <property type="entry name" value="Thr_dehydrat_C"/>
    <property type="match status" value="1"/>
</dbReference>
<evidence type="ECO:0000259" key="16">
    <source>
        <dbReference type="PROSITE" id="PS51672"/>
    </source>
</evidence>
<feature type="region of interest" description="Disordered" evidence="14">
    <location>
        <begin position="1242"/>
        <end position="1296"/>
    </location>
</feature>
<evidence type="ECO:0000256" key="4">
    <source>
        <dbReference type="ARBA" id="ARBA00010869"/>
    </source>
</evidence>
<dbReference type="InterPro" id="IPR045865">
    <property type="entry name" value="ACT-like_dom_sf"/>
</dbReference>
<dbReference type="SUPFAM" id="SSF55021">
    <property type="entry name" value="ACT-like"/>
    <property type="match status" value="1"/>
</dbReference>
<evidence type="ECO:0000256" key="13">
    <source>
        <dbReference type="RuleBase" id="RU362012"/>
    </source>
</evidence>
<dbReference type="InterPro" id="IPR036052">
    <property type="entry name" value="TrpB-like_PALP_sf"/>
</dbReference>
<comment type="caution">
    <text evidence="17">The sequence shown here is derived from an EMBL/GenBank/DDBJ whole genome shotgun (WGS) entry which is preliminary data.</text>
</comment>
<reference evidence="17" key="1">
    <citation type="submission" date="2021-01" db="EMBL/GenBank/DDBJ databases">
        <authorList>
            <person name="Kaushik A."/>
        </authorList>
    </citation>
    <scope>NUCLEOTIDE SEQUENCE</scope>
    <source>
        <strain evidence="17">AG3-T5</strain>
    </source>
</reference>
<dbReference type="PANTHER" id="PTHR48078">
    <property type="entry name" value="THREONINE DEHYDRATASE, MITOCHONDRIAL-RELATED"/>
    <property type="match status" value="1"/>
</dbReference>
<evidence type="ECO:0000256" key="3">
    <source>
        <dbReference type="ARBA" id="ARBA00004810"/>
    </source>
</evidence>
<dbReference type="FunFam" id="3.40.50.1100:FF:000005">
    <property type="entry name" value="Threonine dehydratase catabolic"/>
    <property type="match status" value="1"/>
</dbReference>
<evidence type="ECO:0000256" key="12">
    <source>
        <dbReference type="ARBA" id="ARBA00023304"/>
    </source>
</evidence>
<dbReference type="UniPathway" id="UPA00047">
    <property type="reaction ID" value="UER00054"/>
</dbReference>
<dbReference type="InterPro" id="IPR038110">
    <property type="entry name" value="TD_ACT-like_sf"/>
</dbReference>
<accession>A0A8H2Y3G6</accession>
<evidence type="ECO:0000256" key="6">
    <source>
        <dbReference type="ARBA" id="ARBA00022624"/>
    </source>
</evidence>
<feature type="domain" description="PI3K/PI4K catalytic" evidence="15">
    <location>
        <begin position="725"/>
        <end position="1131"/>
    </location>
</feature>
<dbReference type="PROSITE" id="PS51672">
    <property type="entry name" value="ACT_LIKE"/>
    <property type="match status" value="1"/>
</dbReference>
<evidence type="ECO:0000259" key="15">
    <source>
        <dbReference type="PROSITE" id="PS50290"/>
    </source>
</evidence>
<protein>
    <recommendedName>
        <fullName evidence="13">Threonine dehydratase</fullName>
        <ecNumber evidence="13">4.3.1.19</ecNumber>
    </recommendedName>
    <alternativeName>
        <fullName evidence="13">Threonine deaminase</fullName>
    </alternativeName>
</protein>
<dbReference type="InterPro" id="IPR001721">
    <property type="entry name" value="TD_ACT-like"/>
</dbReference>
<keyword evidence="10 13" id="KW-0663">Pyridoxal phosphate</keyword>
<evidence type="ECO:0000313" key="18">
    <source>
        <dbReference type="Proteomes" id="UP000663841"/>
    </source>
</evidence>
<keyword evidence="5 13" id="KW-0028">Amino-acid biosynthesis</keyword>
<evidence type="ECO:0000256" key="11">
    <source>
        <dbReference type="ARBA" id="ARBA00023239"/>
    </source>
</evidence>
<evidence type="ECO:0000313" key="17">
    <source>
        <dbReference type="EMBL" id="CAE6438502.1"/>
    </source>
</evidence>
<name>A0A8H2Y3G6_9AGAM</name>
<dbReference type="Proteomes" id="UP000663841">
    <property type="component" value="Unassembled WGS sequence"/>
</dbReference>
<evidence type="ECO:0000256" key="7">
    <source>
        <dbReference type="ARBA" id="ARBA00022679"/>
    </source>
</evidence>
<dbReference type="PROSITE" id="PS00165">
    <property type="entry name" value="DEHYDRATASE_SER_THR"/>
    <property type="match status" value="1"/>
</dbReference>
<dbReference type="CDD" id="cd04907">
    <property type="entry name" value="ACT_ThrD-I_2"/>
    <property type="match status" value="1"/>
</dbReference>
<evidence type="ECO:0000256" key="5">
    <source>
        <dbReference type="ARBA" id="ARBA00022605"/>
    </source>
</evidence>
<dbReference type="Pfam" id="PF00454">
    <property type="entry name" value="PI3_PI4_kinase"/>
    <property type="match status" value="1"/>
</dbReference>
<feature type="domain" description="ACT-like" evidence="16">
    <location>
        <begin position="538"/>
        <end position="617"/>
    </location>
</feature>
<dbReference type="InterPro" id="IPR001926">
    <property type="entry name" value="TrpB-like_PALP"/>
</dbReference>
<evidence type="ECO:0000256" key="8">
    <source>
        <dbReference type="ARBA" id="ARBA00022737"/>
    </source>
</evidence>
<gene>
    <name evidence="17" type="ORF">RDB_LOCUS88539</name>
</gene>